<dbReference type="CDD" id="cd04905">
    <property type="entry name" value="ACT_CM-PDT"/>
    <property type="match status" value="1"/>
</dbReference>
<dbReference type="SUPFAM" id="SSF55021">
    <property type="entry name" value="ACT-like"/>
    <property type="match status" value="1"/>
</dbReference>
<keyword evidence="10" id="KW-0028">Amino-acid biosynthesis</keyword>
<dbReference type="Gene3D" id="3.40.190.10">
    <property type="entry name" value="Periplasmic binding protein-like II"/>
    <property type="match status" value="2"/>
</dbReference>
<evidence type="ECO:0000256" key="12">
    <source>
        <dbReference type="ARBA" id="ARBA00023222"/>
    </source>
</evidence>
<dbReference type="RefSeq" id="WP_289962044.1">
    <property type="nucleotide sequence ID" value="NZ_JAUEOZ010000001.1"/>
</dbReference>
<organism evidence="23 24">
    <name type="scientific">Vibrio agarivorans</name>
    <dbReference type="NCBI Taxonomy" id="153622"/>
    <lineage>
        <taxon>Bacteria</taxon>
        <taxon>Pseudomonadati</taxon>
        <taxon>Pseudomonadota</taxon>
        <taxon>Gammaproteobacteria</taxon>
        <taxon>Vibrionales</taxon>
        <taxon>Vibrionaceae</taxon>
        <taxon>Vibrio</taxon>
    </lineage>
</organism>
<keyword evidence="15" id="KW-0511">Multifunctional enzyme</keyword>
<evidence type="ECO:0000256" key="16">
    <source>
        <dbReference type="ARBA" id="ARBA00031175"/>
    </source>
</evidence>
<dbReference type="InterPro" id="IPR036979">
    <property type="entry name" value="CM_dom_sf"/>
</dbReference>
<comment type="caution">
    <text evidence="23">The sequence shown here is derived from an EMBL/GenBank/DDBJ whole genome shotgun (WGS) entry which is preliminary data.</text>
</comment>
<comment type="pathway">
    <text evidence="4">Amino-acid biosynthesis; L-phenylalanine biosynthesis; phenylpyruvate from prephenate: step 1/1.</text>
</comment>
<evidence type="ECO:0000256" key="19">
    <source>
        <dbReference type="SAM" id="Coils"/>
    </source>
</evidence>
<dbReference type="NCBIfam" id="NF008865">
    <property type="entry name" value="PRK11898.1"/>
    <property type="match status" value="1"/>
</dbReference>
<evidence type="ECO:0000256" key="17">
    <source>
        <dbReference type="ARBA" id="ARBA00031520"/>
    </source>
</evidence>
<evidence type="ECO:0000256" key="13">
    <source>
        <dbReference type="ARBA" id="ARBA00023235"/>
    </source>
</evidence>
<evidence type="ECO:0000259" key="20">
    <source>
        <dbReference type="PROSITE" id="PS51168"/>
    </source>
</evidence>
<dbReference type="PANTHER" id="PTHR21022">
    <property type="entry name" value="PREPHENATE DEHYDRATASE P PROTEIN"/>
    <property type="match status" value="1"/>
</dbReference>
<feature type="domain" description="Prephenate dehydratase" evidence="21">
    <location>
        <begin position="108"/>
        <end position="288"/>
    </location>
</feature>
<evidence type="ECO:0000259" key="22">
    <source>
        <dbReference type="PROSITE" id="PS51671"/>
    </source>
</evidence>
<dbReference type="CDD" id="cd13631">
    <property type="entry name" value="PBP2_Ct-PDT_like"/>
    <property type="match status" value="1"/>
</dbReference>
<evidence type="ECO:0000256" key="6">
    <source>
        <dbReference type="ARBA" id="ARBA00012404"/>
    </source>
</evidence>
<evidence type="ECO:0000256" key="15">
    <source>
        <dbReference type="ARBA" id="ARBA00023268"/>
    </source>
</evidence>
<keyword evidence="13" id="KW-0413">Isomerase</keyword>
<dbReference type="InterPro" id="IPR018528">
    <property type="entry name" value="Preph_deHydtase_CS"/>
</dbReference>
<dbReference type="Pfam" id="PF01817">
    <property type="entry name" value="CM_2"/>
    <property type="match status" value="1"/>
</dbReference>
<dbReference type="EC" id="4.2.1.51" evidence="7"/>
<evidence type="ECO:0000313" key="23">
    <source>
        <dbReference type="EMBL" id="MDN2481954.1"/>
    </source>
</evidence>
<protein>
    <recommendedName>
        <fullName evidence="8">Bifunctional chorismate mutase/prephenate dehydratase</fullName>
        <ecNumber evidence="7">4.2.1.51</ecNumber>
        <ecNumber evidence="6">5.4.99.5</ecNumber>
    </recommendedName>
    <alternativeName>
        <fullName evidence="17">Chorismate mutase-prephenate dehydratase</fullName>
    </alternativeName>
    <alternativeName>
        <fullName evidence="16">p-protein</fullName>
    </alternativeName>
</protein>
<evidence type="ECO:0000256" key="8">
    <source>
        <dbReference type="ARBA" id="ARBA00014401"/>
    </source>
</evidence>
<evidence type="ECO:0000256" key="3">
    <source>
        <dbReference type="ARBA" id="ARBA00004496"/>
    </source>
</evidence>
<keyword evidence="19" id="KW-0175">Coiled coil</keyword>
<dbReference type="PROSITE" id="PS00857">
    <property type="entry name" value="PREPHENATE_DEHYDR_1"/>
    <property type="match status" value="1"/>
</dbReference>
<dbReference type="Proteomes" id="UP001169719">
    <property type="component" value="Unassembled WGS sequence"/>
</dbReference>
<dbReference type="InterPro" id="IPR036263">
    <property type="entry name" value="Chorismate_II_sf"/>
</dbReference>
<keyword evidence="24" id="KW-1185">Reference proteome</keyword>
<dbReference type="PANTHER" id="PTHR21022:SF19">
    <property type="entry name" value="PREPHENATE DEHYDRATASE-RELATED"/>
    <property type="match status" value="1"/>
</dbReference>
<dbReference type="InterPro" id="IPR010952">
    <property type="entry name" value="CM_P_1"/>
</dbReference>
<dbReference type="NCBIfam" id="TIGR01797">
    <property type="entry name" value="CM_P_1"/>
    <property type="match status" value="1"/>
</dbReference>
<dbReference type="Pfam" id="PF00800">
    <property type="entry name" value="PDT"/>
    <property type="match status" value="1"/>
</dbReference>
<name>A0ABT7Y2F4_9VIBR</name>
<dbReference type="PROSITE" id="PS00858">
    <property type="entry name" value="PREPHENATE_DEHYDR_2"/>
    <property type="match status" value="1"/>
</dbReference>
<keyword evidence="9" id="KW-0963">Cytoplasm</keyword>
<dbReference type="Gene3D" id="3.30.70.260">
    <property type="match status" value="1"/>
</dbReference>
<evidence type="ECO:0000259" key="21">
    <source>
        <dbReference type="PROSITE" id="PS51171"/>
    </source>
</evidence>
<comment type="pathway">
    <text evidence="5">Metabolic intermediate biosynthesis; prephenate biosynthesis; prephenate from chorismate: step 1/1.</text>
</comment>
<dbReference type="GO" id="GO:0004664">
    <property type="term" value="F:prephenate dehydratase activity"/>
    <property type="evidence" value="ECO:0007669"/>
    <property type="project" value="UniProtKB-EC"/>
</dbReference>
<dbReference type="InterPro" id="IPR002912">
    <property type="entry name" value="ACT_dom"/>
</dbReference>
<reference evidence="23" key="1">
    <citation type="submission" date="2024-05" db="EMBL/GenBank/DDBJ databases">
        <title>Genome Sequences of Four Agar- Degrading Marine Bacteria.</title>
        <authorList>
            <person name="Phillips E.K."/>
            <person name="Shaffer J.C."/>
            <person name="Henson M.W."/>
            <person name="Temperton B."/>
            <person name="Thrash C.J."/>
            <person name="Martin M.O."/>
        </authorList>
    </citation>
    <scope>NUCLEOTIDE SEQUENCE</scope>
    <source>
        <strain evidence="23">EKP203</strain>
    </source>
</reference>
<dbReference type="SMART" id="SM00830">
    <property type="entry name" value="CM_2"/>
    <property type="match status" value="1"/>
</dbReference>
<comment type="catalytic activity">
    <reaction evidence="1">
        <text>chorismate = prephenate</text>
        <dbReference type="Rhea" id="RHEA:13897"/>
        <dbReference type="ChEBI" id="CHEBI:29748"/>
        <dbReference type="ChEBI" id="CHEBI:29934"/>
        <dbReference type="EC" id="5.4.99.5"/>
    </reaction>
</comment>
<dbReference type="PROSITE" id="PS51671">
    <property type="entry name" value="ACT"/>
    <property type="match status" value="1"/>
</dbReference>
<dbReference type="InterPro" id="IPR008242">
    <property type="entry name" value="Chor_mutase/pphenate_deHydtase"/>
</dbReference>
<dbReference type="PROSITE" id="PS51168">
    <property type="entry name" value="CHORISMATE_MUT_2"/>
    <property type="match status" value="1"/>
</dbReference>
<keyword evidence="14 23" id="KW-0456">Lyase</keyword>
<evidence type="ECO:0000256" key="5">
    <source>
        <dbReference type="ARBA" id="ARBA00004817"/>
    </source>
</evidence>
<keyword evidence="12" id="KW-0584">Phenylalanine biosynthesis</keyword>
<evidence type="ECO:0000256" key="14">
    <source>
        <dbReference type="ARBA" id="ARBA00023239"/>
    </source>
</evidence>
<evidence type="ECO:0000313" key="24">
    <source>
        <dbReference type="Proteomes" id="UP001169719"/>
    </source>
</evidence>
<keyword evidence="11" id="KW-0057">Aromatic amino acid biosynthesis</keyword>
<evidence type="ECO:0000256" key="18">
    <source>
        <dbReference type="ARBA" id="ARBA00047848"/>
    </source>
</evidence>
<evidence type="ECO:0000256" key="11">
    <source>
        <dbReference type="ARBA" id="ARBA00023141"/>
    </source>
</evidence>
<comment type="function">
    <text evidence="2">Catalyzes the Claisen rearrangement of chorismate to prephenate and the decarboxylation/dehydration of prephenate to phenylpyruvate.</text>
</comment>
<gene>
    <name evidence="23" type="primary">pheA</name>
    <name evidence="23" type="ORF">QWJ08_11195</name>
</gene>
<accession>A0ABT7Y2F4</accession>
<comment type="subcellular location">
    <subcellularLocation>
        <location evidence="3">Cytoplasm</location>
    </subcellularLocation>
</comment>
<dbReference type="PROSITE" id="PS51171">
    <property type="entry name" value="PREPHENATE_DEHYDR_3"/>
    <property type="match status" value="1"/>
</dbReference>
<evidence type="ECO:0000256" key="9">
    <source>
        <dbReference type="ARBA" id="ARBA00022490"/>
    </source>
</evidence>
<evidence type="ECO:0000256" key="7">
    <source>
        <dbReference type="ARBA" id="ARBA00013147"/>
    </source>
</evidence>
<dbReference type="EC" id="5.4.99.5" evidence="6"/>
<dbReference type="EMBL" id="JAUEOZ010000001">
    <property type="protein sequence ID" value="MDN2481954.1"/>
    <property type="molecule type" value="Genomic_DNA"/>
</dbReference>
<feature type="domain" description="Chorismate mutase" evidence="20">
    <location>
        <begin position="2"/>
        <end position="94"/>
    </location>
</feature>
<dbReference type="SUPFAM" id="SSF53850">
    <property type="entry name" value="Periplasmic binding protein-like II"/>
    <property type="match status" value="1"/>
</dbReference>
<evidence type="ECO:0000256" key="10">
    <source>
        <dbReference type="ARBA" id="ARBA00022605"/>
    </source>
</evidence>
<dbReference type="InterPro" id="IPR001086">
    <property type="entry name" value="Preph_deHydtase"/>
</dbReference>
<proteinExistence type="predicted"/>
<sequence length="391" mass="43979">MSDSQYSLDEIRLRLNELDDQLLSLLSERRKLSIEVAKSKVQTSKPVRDASREQELLVKLINNGKSKYQLDAEYITKLFHTIIEDSVLLQQAYLQELANPDHQKPLARVAFLGSKGSYSHLASREFFSRKNMELVELNCDVFKEVAKTVESGHADYGVLPIENTSSGSINEVYDLLQHTTLYIVGELTLPIEHCLVGVSDIRLEEISTLYSHPQPHQQCSEFLGRLKNVKLKTCASTADAMKKVQELNRPDVAAIGNASSGKLYGLQPLQGNIANQTENHTRFIVVARKPVEVSTQIPAKTTLIMSTSQQAGSLVESLLVLQRYGINMTKLESRPIMGNPWEEMFYVDLEAHLDSEEMQQGLIELTKITKHLKVLGCYPTENIKPTQVKLN</sequence>
<feature type="domain" description="ACT" evidence="22">
    <location>
        <begin position="302"/>
        <end position="379"/>
    </location>
</feature>
<dbReference type="Gene3D" id="1.20.59.10">
    <property type="entry name" value="Chorismate mutase"/>
    <property type="match status" value="1"/>
</dbReference>
<dbReference type="InterPro" id="IPR002701">
    <property type="entry name" value="CM_II_prokaryot"/>
</dbReference>
<feature type="coiled-coil region" evidence="19">
    <location>
        <begin position="8"/>
        <end position="35"/>
    </location>
</feature>
<evidence type="ECO:0000256" key="2">
    <source>
        <dbReference type="ARBA" id="ARBA00002364"/>
    </source>
</evidence>
<comment type="catalytic activity">
    <reaction evidence="18">
        <text>prephenate + H(+) = 3-phenylpyruvate + CO2 + H2O</text>
        <dbReference type="Rhea" id="RHEA:21648"/>
        <dbReference type="ChEBI" id="CHEBI:15377"/>
        <dbReference type="ChEBI" id="CHEBI:15378"/>
        <dbReference type="ChEBI" id="CHEBI:16526"/>
        <dbReference type="ChEBI" id="CHEBI:18005"/>
        <dbReference type="ChEBI" id="CHEBI:29934"/>
        <dbReference type="EC" id="4.2.1.51"/>
    </reaction>
</comment>
<dbReference type="PIRSF" id="PIRSF001500">
    <property type="entry name" value="Chor_mut_pdt_Ppr"/>
    <property type="match status" value="1"/>
</dbReference>
<dbReference type="SUPFAM" id="SSF48600">
    <property type="entry name" value="Chorismate mutase II"/>
    <property type="match status" value="1"/>
</dbReference>
<evidence type="ECO:0000256" key="1">
    <source>
        <dbReference type="ARBA" id="ARBA00000824"/>
    </source>
</evidence>
<dbReference type="InterPro" id="IPR045865">
    <property type="entry name" value="ACT-like_dom_sf"/>
</dbReference>
<evidence type="ECO:0000256" key="4">
    <source>
        <dbReference type="ARBA" id="ARBA00004741"/>
    </source>
</evidence>